<dbReference type="GeneID" id="118268917"/>
<sequence>MLGRNVAEIGRLFEYDKTGYTQMFEEVKFKTFVFKFRTKMETYNDEARLKTTVINVQPVDYKDANKRLIASIKTLSGVEV</sequence>
<dbReference type="InterPro" id="IPR012340">
    <property type="entry name" value="NA-bd_OB-fold"/>
</dbReference>
<dbReference type="RefSeq" id="XP_050560002.1">
    <property type="nucleotide sequence ID" value="XM_050704045.1"/>
</dbReference>
<organism evidence="2 3">
    <name type="scientific">Spodoptera frugiperda</name>
    <name type="common">Fall armyworm</name>
    <dbReference type="NCBI Taxonomy" id="7108"/>
    <lineage>
        <taxon>Eukaryota</taxon>
        <taxon>Metazoa</taxon>
        <taxon>Ecdysozoa</taxon>
        <taxon>Arthropoda</taxon>
        <taxon>Hexapoda</taxon>
        <taxon>Insecta</taxon>
        <taxon>Pterygota</taxon>
        <taxon>Neoptera</taxon>
        <taxon>Endopterygota</taxon>
        <taxon>Lepidoptera</taxon>
        <taxon>Glossata</taxon>
        <taxon>Ditrysia</taxon>
        <taxon>Noctuoidea</taxon>
        <taxon>Noctuidae</taxon>
        <taxon>Amphipyrinae</taxon>
        <taxon>Spodoptera</taxon>
    </lineage>
</organism>
<evidence type="ECO:0000259" key="1">
    <source>
        <dbReference type="Pfam" id="PF08646"/>
    </source>
</evidence>
<dbReference type="Gene3D" id="2.40.50.140">
    <property type="entry name" value="Nucleic acid-binding proteins"/>
    <property type="match status" value="1"/>
</dbReference>
<reference evidence="3" key="1">
    <citation type="submission" date="2025-08" db="UniProtKB">
        <authorList>
            <consortium name="RefSeq"/>
        </authorList>
    </citation>
    <scope>IDENTIFICATION</scope>
    <source>
        <tissue evidence="3">Whole larval tissue</tissue>
    </source>
</reference>
<dbReference type="OrthoDB" id="1751331at2759"/>
<evidence type="ECO:0000313" key="3">
    <source>
        <dbReference type="RefSeq" id="XP_050560002.1"/>
    </source>
</evidence>
<gene>
    <name evidence="3" type="primary">LOC118268917</name>
</gene>
<protein>
    <submittedName>
        <fullName evidence="3">Replication protein A 70 kDa DNA-binding subunit</fullName>
    </submittedName>
</protein>
<dbReference type="Pfam" id="PF08646">
    <property type="entry name" value="Rep_fac-A_C"/>
    <property type="match status" value="1"/>
</dbReference>
<feature type="domain" description="Replication factor A C-terminal" evidence="1">
    <location>
        <begin position="1"/>
        <end position="68"/>
    </location>
</feature>
<dbReference type="InterPro" id="IPR013955">
    <property type="entry name" value="Rep_factor-A_C"/>
</dbReference>
<accession>A0A9R0E685</accession>
<dbReference type="SUPFAM" id="SSF50249">
    <property type="entry name" value="Nucleic acid-binding proteins"/>
    <property type="match status" value="1"/>
</dbReference>
<evidence type="ECO:0000313" key="2">
    <source>
        <dbReference type="Proteomes" id="UP000829999"/>
    </source>
</evidence>
<proteinExistence type="predicted"/>
<dbReference type="GO" id="GO:0003677">
    <property type="term" value="F:DNA binding"/>
    <property type="evidence" value="ECO:0007669"/>
    <property type="project" value="UniProtKB-KW"/>
</dbReference>
<keyword evidence="2" id="KW-1185">Reference proteome</keyword>
<name>A0A9R0E685_SPOFR</name>
<dbReference type="Proteomes" id="UP000829999">
    <property type="component" value="Chromosome 25"/>
</dbReference>
<dbReference type="AlphaFoldDB" id="A0A9R0E685"/>
<keyword evidence="3" id="KW-0238">DNA-binding</keyword>
<dbReference type="CTD" id="136038134"/>